<keyword evidence="5 8" id="KW-1133">Transmembrane helix</keyword>
<evidence type="ECO:0000256" key="5">
    <source>
        <dbReference type="ARBA" id="ARBA00022989"/>
    </source>
</evidence>
<dbReference type="EMBL" id="CADCVV010000124">
    <property type="protein sequence ID" value="CAA9505635.1"/>
    <property type="molecule type" value="Genomic_DNA"/>
</dbReference>
<feature type="compositionally biased region" description="Basic and acidic residues" evidence="7">
    <location>
        <begin position="1"/>
        <end position="13"/>
    </location>
</feature>
<comment type="similarity">
    <text evidence="2">Belongs to the peptidase S54 family.</text>
</comment>
<organism evidence="10">
    <name type="scientific">uncultured Solirubrobacterales bacterium</name>
    <dbReference type="NCBI Taxonomy" id="768556"/>
    <lineage>
        <taxon>Bacteria</taxon>
        <taxon>Bacillati</taxon>
        <taxon>Actinomycetota</taxon>
        <taxon>Thermoleophilia</taxon>
        <taxon>Solirubrobacterales</taxon>
        <taxon>environmental samples</taxon>
    </lineage>
</organism>
<dbReference type="PANTHER" id="PTHR43731:SF14">
    <property type="entry name" value="PRESENILIN-ASSOCIATED RHOMBOID-LIKE PROTEIN, MITOCHONDRIAL"/>
    <property type="match status" value="1"/>
</dbReference>
<sequence length="304" mass="31370">MLERDAPPADRRPTPAGSVPRTAERPGNASIVLSVATCYRHPDRETGVSCSNCGRPICPDCMTTTSVGMRCPECARERTQVRTVQSLERQPTLTYALIGVNVLVAVAAYLSAGGGVSFGGQDLRTALAVSQVGIAQGEVWRLVTAGFVHAGTLHLVFNMFALYVLGGLLEPAIGRLRFALIYFVSLLAGSFGALLLTAPNVPTVGASGAVFGMMGAAIVVMRNRGINPMESGLGLWLGLNLAITFLIPGISIGGHIGGLAGGTLAALLMFELGDRFRVPAIVPAAAVALLGGLAVVGSLAVSFA</sequence>
<dbReference type="AlphaFoldDB" id="A0A6J4SUC4"/>
<proteinExistence type="inferred from homology"/>
<evidence type="ECO:0000256" key="2">
    <source>
        <dbReference type="ARBA" id="ARBA00009045"/>
    </source>
</evidence>
<keyword evidence="10" id="KW-0645">Protease</keyword>
<feature type="transmembrane region" description="Helical" evidence="8">
    <location>
        <begin position="92"/>
        <end position="112"/>
    </location>
</feature>
<evidence type="ECO:0000313" key="10">
    <source>
        <dbReference type="EMBL" id="CAA9505635.1"/>
    </source>
</evidence>
<dbReference type="GO" id="GO:0016020">
    <property type="term" value="C:membrane"/>
    <property type="evidence" value="ECO:0007669"/>
    <property type="project" value="UniProtKB-SubCell"/>
</dbReference>
<evidence type="ECO:0000256" key="7">
    <source>
        <dbReference type="SAM" id="MobiDB-lite"/>
    </source>
</evidence>
<accession>A0A6J4SUC4</accession>
<keyword evidence="4" id="KW-0378">Hydrolase</keyword>
<keyword evidence="6 8" id="KW-0472">Membrane</keyword>
<evidence type="ECO:0000256" key="8">
    <source>
        <dbReference type="SAM" id="Phobius"/>
    </source>
</evidence>
<dbReference type="Gene3D" id="1.20.1540.10">
    <property type="entry name" value="Rhomboid-like"/>
    <property type="match status" value="1"/>
</dbReference>
<feature type="transmembrane region" description="Helical" evidence="8">
    <location>
        <begin position="147"/>
        <end position="166"/>
    </location>
</feature>
<dbReference type="PANTHER" id="PTHR43731">
    <property type="entry name" value="RHOMBOID PROTEASE"/>
    <property type="match status" value="1"/>
</dbReference>
<feature type="domain" description="Peptidase S54 rhomboid" evidence="9">
    <location>
        <begin position="137"/>
        <end position="270"/>
    </location>
</feature>
<evidence type="ECO:0000259" key="9">
    <source>
        <dbReference type="Pfam" id="PF01694"/>
    </source>
</evidence>
<feature type="transmembrane region" description="Helical" evidence="8">
    <location>
        <begin position="280"/>
        <end position="303"/>
    </location>
</feature>
<evidence type="ECO:0000256" key="4">
    <source>
        <dbReference type="ARBA" id="ARBA00022801"/>
    </source>
</evidence>
<protein>
    <submittedName>
        <fullName evidence="10">FIG056164: rhomboid family serine protease</fullName>
    </submittedName>
</protein>
<dbReference type="SUPFAM" id="SSF144091">
    <property type="entry name" value="Rhomboid-like"/>
    <property type="match status" value="1"/>
</dbReference>
<reference evidence="10" key="1">
    <citation type="submission" date="2020-02" db="EMBL/GenBank/DDBJ databases">
        <authorList>
            <person name="Meier V. D."/>
        </authorList>
    </citation>
    <scope>NUCLEOTIDE SEQUENCE</scope>
    <source>
        <strain evidence="10">AVDCRST_MAG17</strain>
    </source>
</reference>
<feature type="region of interest" description="Disordered" evidence="7">
    <location>
        <begin position="1"/>
        <end position="25"/>
    </location>
</feature>
<evidence type="ECO:0000256" key="3">
    <source>
        <dbReference type="ARBA" id="ARBA00022692"/>
    </source>
</evidence>
<dbReference type="GO" id="GO:0006508">
    <property type="term" value="P:proteolysis"/>
    <property type="evidence" value="ECO:0007669"/>
    <property type="project" value="UniProtKB-KW"/>
</dbReference>
<keyword evidence="3 8" id="KW-0812">Transmembrane</keyword>
<gene>
    <name evidence="10" type="ORF">AVDCRST_MAG17-1658</name>
</gene>
<evidence type="ECO:0000256" key="1">
    <source>
        <dbReference type="ARBA" id="ARBA00004141"/>
    </source>
</evidence>
<dbReference type="InterPro" id="IPR035952">
    <property type="entry name" value="Rhomboid-like_sf"/>
</dbReference>
<dbReference type="InterPro" id="IPR022764">
    <property type="entry name" value="Peptidase_S54_rhomboid_dom"/>
</dbReference>
<feature type="transmembrane region" description="Helical" evidence="8">
    <location>
        <begin position="233"/>
        <end position="250"/>
    </location>
</feature>
<feature type="transmembrane region" description="Helical" evidence="8">
    <location>
        <begin position="204"/>
        <end position="221"/>
    </location>
</feature>
<feature type="transmembrane region" description="Helical" evidence="8">
    <location>
        <begin position="178"/>
        <end position="198"/>
    </location>
</feature>
<comment type="subcellular location">
    <subcellularLocation>
        <location evidence="1">Membrane</location>
        <topology evidence="1">Multi-pass membrane protein</topology>
    </subcellularLocation>
</comment>
<dbReference type="GO" id="GO:0004252">
    <property type="term" value="F:serine-type endopeptidase activity"/>
    <property type="evidence" value="ECO:0007669"/>
    <property type="project" value="InterPro"/>
</dbReference>
<evidence type="ECO:0000256" key="6">
    <source>
        <dbReference type="ARBA" id="ARBA00023136"/>
    </source>
</evidence>
<dbReference type="SUPFAM" id="SSF57845">
    <property type="entry name" value="B-box zinc-binding domain"/>
    <property type="match status" value="1"/>
</dbReference>
<dbReference type="InterPro" id="IPR050925">
    <property type="entry name" value="Rhomboid_protease_S54"/>
</dbReference>
<dbReference type="Pfam" id="PF01694">
    <property type="entry name" value="Rhomboid"/>
    <property type="match status" value="1"/>
</dbReference>
<name>A0A6J4SUC4_9ACTN</name>